<keyword evidence="3" id="KW-1185">Reference proteome</keyword>
<feature type="chain" id="PRO_5047125146" description="Secreted protein" evidence="1">
    <location>
        <begin position="23"/>
        <end position="89"/>
    </location>
</feature>
<reference evidence="2" key="2">
    <citation type="submission" date="2021-08" db="EMBL/GenBank/DDBJ databases">
        <authorList>
            <person name="Tani A."/>
            <person name="Ola A."/>
            <person name="Ogura Y."/>
            <person name="Katsura K."/>
            <person name="Hayashi T."/>
        </authorList>
    </citation>
    <scope>NUCLEOTIDE SEQUENCE</scope>
    <source>
        <strain evidence="2">DSM 19015</strain>
    </source>
</reference>
<keyword evidence="1" id="KW-0732">Signal</keyword>
<name>A0ABQ4RUG3_9HYPH</name>
<dbReference type="RefSeq" id="WP_238243586.1">
    <property type="nucleotide sequence ID" value="NZ_BPQP01000022.1"/>
</dbReference>
<dbReference type="EMBL" id="BPQP01000022">
    <property type="protein sequence ID" value="GJD94411.1"/>
    <property type="molecule type" value="Genomic_DNA"/>
</dbReference>
<evidence type="ECO:0008006" key="4">
    <source>
        <dbReference type="Google" id="ProtNLM"/>
    </source>
</evidence>
<evidence type="ECO:0000313" key="3">
    <source>
        <dbReference type="Proteomes" id="UP001055125"/>
    </source>
</evidence>
<organism evidence="2 3">
    <name type="scientific">Methylobacterium iners</name>
    <dbReference type="NCBI Taxonomy" id="418707"/>
    <lineage>
        <taxon>Bacteria</taxon>
        <taxon>Pseudomonadati</taxon>
        <taxon>Pseudomonadota</taxon>
        <taxon>Alphaproteobacteria</taxon>
        <taxon>Hyphomicrobiales</taxon>
        <taxon>Methylobacteriaceae</taxon>
        <taxon>Methylobacterium</taxon>
    </lineage>
</organism>
<comment type="caution">
    <text evidence="2">The sequence shown here is derived from an EMBL/GenBank/DDBJ whole genome shotgun (WGS) entry which is preliminary data.</text>
</comment>
<reference evidence="2" key="1">
    <citation type="journal article" date="2021" name="Front. Microbiol.">
        <title>Comprehensive Comparative Genomics and Phenotyping of Methylobacterium Species.</title>
        <authorList>
            <person name="Alessa O."/>
            <person name="Ogura Y."/>
            <person name="Fujitani Y."/>
            <person name="Takami H."/>
            <person name="Hayashi T."/>
            <person name="Sahin N."/>
            <person name="Tani A."/>
        </authorList>
    </citation>
    <scope>NUCLEOTIDE SEQUENCE</scope>
    <source>
        <strain evidence="2">DSM 19015</strain>
    </source>
</reference>
<feature type="signal peptide" evidence="1">
    <location>
        <begin position="1"/>
        <end position="22"/>
    </location>
</feature>
<evidence type="ECO:0000313" key="2">
    <source>
        <dbReference type="EMBL" id="GJD94411.1"/>
    </source>
</evidence>
<dbReference type="Proteomes" id="UP001055125">
    <property type="component" value="Unassembled WGS sequence"/>
</dbReference>
<gene>
    <name evidence="2" type="ORF">OCOJLMKI_1613</name>
</gene>
<proteinExistence type="predicted"/>
<evidence type="ECO:0000256" key="1">
    <source>
        <dbReference type="SAM" id="SignalP"/>
    </source>
</evidence>
<protein>
    <recommendedName>
        <fullName evidence="4">Secreted protein</fullName>
    </recommendedName>
</protein>
<sequence>MSVSGILQLRLAAMSLLVAALAAIEDMRPADGRMGRGDTPRVLRACTEDAKRGDGTHGERPACGAFAEVIGHRGADEPRGSRYAGILPK</sequence>
<accession>A0ABQ4RUG3</accession>